<dbReference type="PANTHER" id="PTHR30570">
    <property type="entry name" value="PERIPLASMIC PHOSPHATE BINDING COMPONENT OF PHOSPHATE ABC TRANSPORTER"/>
    <property type="match status" value="1"/>
</dbReference>
<evidence type="ECO:0000259" key="2">
    <source>
        <dbReference type="Pfam" id="PF12849"/>
    </source>
</evidence>
<dbReference type="Gene3D" id="3.40.190.10">
    <property type="entry name" value="Periplasmic binding protein-like II"/>
    <property type="match status" value="2"/>
</dbReference>
<dbReference type="Pfam" id="PF12849">
    <property type="entry name" value="PBP_like_2"/>
    <property type="match status" value="1"/>
</dbReference>
<gene>
    <name evidence="3" type="ORF">FJU30_09730</name>
</gene>
<dbReference type="PANTHER" id="PTHR30570:SF6">
    <property type="entry name" value="PHOSPHATE-BINDING PROTEIN PSTS"/>
    <property type="match status" value="1"/>
</dbReference>
<dbReference type="OrthoDB" id="9765713at2"/>
<keyword evidence="4" id="KW-1185">Reference proteome</keyword>
<protein>
    <submittedName>
        <fullName evidence="3">Phosphate-binding protein</fullName>
    </submittedName>
</protein>
<dbReference type="InterPro" id="IPR050811">
    <property type="entry name" value="Phosphate_ABC_transporter"/>
</dbReference>
<name>A0A5J5G362_9GAMM</name>
<organism evidence="3 4">
    <name type="scientific">Affinibrenneria salicis</name>
    <dbReference type="NCBI Taxonomy" id="2590031"/>
    <lineage>
        <taxon>Bacteria</taxon>
        <taxon>Pseudomonadati</taxon>
        <taxon>Pseudomonadota</taxon>
        <taxon>Gammaproteobacteria</taxon>
        <taxon>Enterobacterales</taxon>
        <taxon>Pectobacteriaceae</taxon>
        <taxon>Affinibrenneria</taxon>
    </lineage>
</organism>
<evidence type="ECO:0000256" key="1">
    <source>
        <dbReference type="ARBA" id="ARBA00022729"/>
    </source>
</evidence>
<keyword evidence="1" id="KW-0732">Signal</keyword>
<dbReference type="EMBL" id="VYKJ01000004">
    <property type="protein sequence ID" value="KAA9000513.1"/>
    <property type="molecule type" value="Genomic_DNA"/>
</dbReference>
<evidence type="ECO:0000313" key="4">
    <source>
        <dbReference type="Proteomes" id="UP000335415"/>
    </source>
</evidence>
<accession>A0A5J5G362</accession>
<comment type="caution">
    <text evidence="3">The sequence shown here is derived from an EMBL/GenBank/DDBJ whole genome shotgun (WGS) entry which is preliminary data.</text>
</comment>
<dbReference type="InterPro" id="IPR024370">
    <property type="entry name" value="PBP_domain"/>
</dbReference>
<dbReference type="AlphaFoldDB" id="A0A5J5G362"/>
<evidence type="ECO:0000313" key="3">
    <source>
        <dbReference type="EMBL" id="KAA9000513.1"/>
    </source>
</evidence>
<dbReference type="RefSeq" id="WP_150434781.1">
    <property type="nucleotide sequence ID" value="NZ_VYKJ01000004.1"/>
</dbReference>
<feature type="domain" description="PBP" evidence="2">
    <location>
        <begin position="4"/>
        <end position="268"/>
    </location>
</feature>
<sequence length="305" mass="32729">MTHTRITIVGNDGIASLLQPWCALFRRQHAQVDFALTLKGSSTAIMALAADACQLAPMSRAPWAQELAAFHKVKGYAPSAIRLGYCGYGPRTGAKTPPAIYAHCSNPLPGLTMGQLAAVFSSGAPQGDITCWRQLGIEGGWQSRRIHLYGLRDDGKYASAFRRAHLANRFFPRHYEALPDRRTVIEAVANDPFGLGATGWFDAAAVSSQVRVVALTRREQGPFYPPSLQAVGAGNYPLAGELALWFDLPPGGRLAPPIKAFLQLALSDAGQAVIAQQTDSAEGYVALDADSLGREREKLSGLQAD</sequence>
<dbReference type="Proteomes" id="UP000335415">
    <property type="component" value="Unassembled WGS sequence"/>
</dbReference>
<dbReference type="SUPFAM" id="SSF53850">
    <property type="entry name" value="Periplasmic binding protein-like II"/>
    <property type="match status" value="1"/>
</dbReference>
<reference evidence="3 4" key="1">
    <citation type="submission" date="2019-09" db="EMBL/GenBank/DDBJ databases">
        <authorList>
            <person name="Li Y."/>
        </authorList>
    </citation>
    <scope>NUCLEOTIDE SEQUENCE [LARGE SCALE GENOMIC DNA]</scope>
    <source>
        <strain evidence="3 4">L3-3HA</strain>
    </source>
</reference>
<proteinExistence type="predicted"/>